<feature type="coiled-coil region" evidence="6">
    <location>
        <begin position="370"/>
        <end position="397"/>
    </location>
</feature>
<evidence type="ECO:0000313" key="9">
    <source>
        <dbReference type="RefSeq" id="XP_010764403.1"/>
    </source>
</evidence>
<dbReference type="GO" id="GO:0019905">
    <property type="term" value="F:syntaxin binding"/>
    <property type="evidence" value="ECO:0007669"/>
    <property type="project" value="TreeGrafter"/>
</dbReference>
<dbReference type="GO" id="GO:0031629">
    <property type="term" value="P:synaptic vesicle fusion to presynaptic active zone membrane"/>
    <property type="evidence" value="ECO:0007669"/>
    <property type="project" value="TreeGrafter"/>
</dbReference>
<keyword evidence="8" id="KW-1185">Reference proteome</keyword>
<gene>
    <name evidence="9 10" type="primary">snap47</name>
</gene>
<evidence type="ECO:0000256" key="1">
    <source>
        <dbReference type="ARBA" id="ARBA00022737"/>
    </source>
</evidence>
<dbReference type="SUPFAM" id="SSF58038">
    <property type="entry name" value="SNARE fusion complex"/>
    <property type="match status" value="2"/>
</dbReference>
<evidence type="ECO:0000256" key="5">
    <source>
        <dbReference type="ARBA" id="ARBA00032027"/>
    </source>
</evidence>
<name>A0A6I9MCC7_9TELE</name>
<proteinExistence type="inferred from homology"/>
<reference evidence="9 10" key="1">
    <citation type="submission" date="2025-04" db="UniProtKB">
        <authorList>
            <consortium name="RefSeq"/>
        </authorList>
    </citation>
    <scope>IDENTIFICATION</scope>
    <source>
        <tissue evidence="9 10">Muscle</tissue>
    </source>
</reference>
<evidence type="ECO:0000256" key="3">
    <source>
        <dbReference type="ARBA" id="ARBA00024354"/>
    </source>
</evidence>
<evidence type="ECO:0000313" key="8">
    <source>
        <dbReference type="Proteomes" id="UP000504611"/>
    </source>
</evidence>
<dbReference type="GO" id="GO:0031201">
    <property type="term" value="C:SNARE complex"/>
    <property type="evidence" value="ECO:0007669"/>
    <property type="project" value="TreeGrafter"/>
</dbReference>
<accession>A0A6I9MCC7</accession>
<dbReference type="GO" id="GO:0005484">
    <property type="term" value="F:SNAP receptor activity"/>
    <property type="evidence" value="ECO:0007669"/>
    <property type="project" value="TreeGrafter"/>
</dbReference>
<evidence type="ECO:0000256" key="4">
    <source>
        <dbReference type="ARBA" id="ARBA00024443"/>
    </source>
</evidence>
<keyword evidence="2 6" id="KW-0175">Coiled coil</keyword>
<evidence type="ECO:0000256" key="2">
    <source>
        <dbReference type="ARBA" id="ARBA00023054"/>
    </source>
</evidence>
<dbReference type="Gene3D" id="1.20.5.110">
    <property type="match status" value="2"/>
</dbReference>
<dbReference type="GO" id="GO:0098793">
    <property type="term" value="C:presynapse"/>
    <property type="evidence" value="ECO:0007669"/>
    <property type="project" value="GOC"/>
</dbReference>
<dbReference type="PANTHER" id="PTHR19305:SF1">
    <property type="entry name" value="SYNAPTOSOMAL-ASSOCIATED PROTEIN 47"/>
    <property type="match status" value="1"/>
</dbReference>
<organism evidence="8 10">
    <name type="scientific">Notothenia coriiceps</name>
    <name type="common">black rockcod</name>
    <dbReference type="NCBI Taxonomy" id="8208"/>
    <lineage>
        <taxon>Eukaryota</taxon>
        <taxon>Metazoa</taxon>
        <taxon>Chordata</taxon>
        <taxon>Craniata</taxon>
        <taxon>Vertebrata</taxon>
        <taxon>Euteleostomi</taxon>
        <taxon>Actinopterygii</taxon>
        <taxon>Neopterygii</taxon>
        <taxon>Teleostei</taxon>
        <taxon>Neoteleostei</taxon>
        <taxon>Acanthomorphata</taxon>
        <taxon>Eupercaria</taxon>
        <taxon>Perciformes</taxon>
        <taxon>Notothenioidei</taxon>
        <taxon>Nototheniidae</taxon>
        <taxon>Notothenia</taxon>
    </lineage>
</organism>
<evidence type="ECO:0000259" key="7">
    <source>
        <dbReference type="PROSITE" id="PS50192"/>
    </source>
</evidence>
<dbReference type="GeneID" id="104941060"/>
<protein>
    <recommendedName>
        <fullName evidence="4">Synaptosomal-associated protein 47</fullName>
    </recommendedName>
    <alternativeName>
        <fullName evidence="5">Synaptosomal-associated 47 kDa protein</fullName>
    </alternativeName>
</protein>
<dbReference type="AlphaFoldDB" id="A0A6I9MCC7"/>
<dbReference type="CDD" id="cd15888">
    <property type="entry name" value="SNARE_SNAP47N"/>
    <property type="match status" value="1"/>
</dbReference>
<dbReference type="InterPro" id="IPR000727">
    <property type="entry name" value="T_SNARE_dom"/>
</dbReference>
<dbReference type="KEGG" id="ncc:104941060"/>
<dbReference type="RefSeq" id="XP_010764404.1">
    <property type="nucleotide sequence ID" value="XM_010766102.1"/>
</dbReference>
<sequence length="423" mass="47547">MSRDAPIHSWPGSYYINTEKRWETGTLSLTRTMVRFVSNQSKESLTSFRLSRIMDIKMESSSFIFSTLTVLEEGNVKHWFGSLKPNRVVVYNVLEHFWRERLLSPGSEARGAECKPSKGSELISLVAGAQRRLEDSGKVLSHQGEQFDNAMQGLEKIGSDLGVADKLLSELESPPWWPFGKLPWKTQQEAKVEDAARAASRSAAGKGSGKNKVIASIPAIVTKGGDSDLKPGCLLVLVSSLEVLDTNCQLIHRFERNDIDEVRVHSPYEITVRQRFIGKPDICYRFLSAKMPEAMSVLEIQYRKKVEFTNEYTAFRATPVSSPSDTEGQTWNEGLLQRCQDTELPLEVPAGALSQLQVHVLQPSVSQSEAQELKQMLMQLKNLALEAETELERQDDVLNDLTSSTDRATMNVEKHTCRMRKLL</sequence>
<comment type="similarity">
    <text evidence="3">Belongs to the SVAP1 family.</text>
</comment>
<dbReference type="FunFam" id="2.30.29.30:FF:000269">
    <property type="entry name" value="Synaptosomal-associated protein 47"/>
    <property type="match status" value="1"/>
</dbReference>
<dbReference type="CTD" id="116841"/>
<dbReference type="PANTHER" id="PTHR19305">
    <property type="entry name" value="SYNAPTOSOMAL ASSOCIATED PROTEIN"/>
    <property type="match status" value="1"/>
</dbReference>
<dbReference type="GO" id="GO:0016082">
    <property type="term" value="P:synaptic vesicle priming"/>
    <property type="evidence" value="ECO:0007669"/>
    <property type="project" value="TreeGrafter"/>
</dbReference>
<dbReference type="RefSeq" id="XP_010764403.1">
    <property type="nucleotide sequence ID" value="XM_010766101.1"/>
</dbReference>
<evidence type="ECO:0000256" key="6">
    <source>
        <dbReference type="SAM" id="Coils"/>
    </source>
</evidence>
<dbReference type="OrthoDB" id="10009801at2759"/>
<evidence type="ECO:0000313" key="10">
    <source>
        <dbReference type="RefSeq" id="XP_010764404.1"/>
    </source>
</evidence>
<dbReference type="PROSITE" id="PS50192">
    <property type="entry name" value="T_SNARE"/>
    <property type="match status" value="1"/>
</dbReference>
<feature type="domain" description="T-SNARE coiled-coil homology" evidence="7">
    <location>
        <begin position="368"/>
        <end position="422"/>
    </location>
</feature>
<dbReference type="GO" id="GO:0005886">
    <property type="term" value="C:plasma membrane"/>
    <property type="evidence" value="ECO:0007669"/>
    <property type="project" value="TreeGrafter"/>
</dbReference>
<dbReference type="Proteomes" id="UP000504611">
    <property type="component" value="Unplaced"/>
</dbReference>
<keyword evidence="1" id="KW-0677">Repeat</keyword>